<reference evidence="1" key="1">
    <citation type="journal article" date="2021" name="Nat. Commun.">
        <title>Genetic determinants of endophytism in the Arabidopsis root mycobiome.</title>
        <authorList>
            <person name="Mesny F."/>
            <person name="Miyauchi S."/>
            <person name="Thiergart T."/>
            <person name="Pickel B."/>
            <person name="Atanasova L."/>
            <person name="Karlsson M."/>
            <person name="Huettel B."/>
            <person name="Barry K.W."/>
            <person name="Haridas S."/>
            <person name="Chen C."/>
            <person name="Bauer D."/>
            <person name="Andreopoulos W."/>
            <person name="Pangilinan J."/>
            <person name="LaButti K."/>
            <person name="Riley R."/>
            <person name="Lipzen A."/>
            <person name="Clum A."/>
            <person name="Drula E."/>
            <person name="Henrissat B."/>
            <person name="Kohler A."/>
            <person name="Grigoriev I.V."/>
            <person name="Martin F.M."/>
            <person name="Hacquard S."/>
        </authorList>
    </citation>
    <scope>NUCLEOTIDE SEQUENCE</scope>
    <source>
        <strain evidence="1">MPI-CAGE-CH-0235</strain>
    </source>
</reference>
<sequence>MPPKETAVARWWWDGCCWLFVAWWTRSLAPAMGARTFALPDHRAASSIGSMPPRQKKNHGQECPSFYRLLPVNFWRKDGREGLDAEGSIGRGTITVSVISGQWRGKEGGRSWQ</sequence>
<gene>
    <name evidence="1" type="ORF">B0I35DRAFT_33675</name>
</gene>
<keyword evidence="2" id="KW-1185">Reference proteome</keyword>
<name>A0A8K0WYL3_9HYPO</name>
<dbReference type="Proteomes" id="UP000813444">
    <property type="component" value="Unassembled WGS sequence"/>
</dbReference>
<proteinExistence type="predicted"/>
<dbReference type="AlphaFoldDB" id="A0A8K0WYL3"/>
<accession>A0A8K0WYL3</accession>
<organism evidence="1 2">
    <name type="scientific">Stachybotrys elegans</name>
    <dbReference type="NCBI Taxonomy" id="80388"/>
    <lineage>
        <taxon>Eukaryota</taxon>
        <taxon>Fungi</taxon>
        <taxon>Dikarya</taxon>
        <taxon>Ascomycota</taxon>
        <taxon>Pezizomycotina</taxon>
        <taxon>Sordariomycetes</taxon>
        <taxon>Hypocreomycetidae</taxon>
        <taxon>Hypocreales</taxon>
        <taxon>Stachybotryaceae</taxon>
        <taxon>Stachybotrys</taxon>
    </lineage>
</organism>
<comment type="caution">
    <text evidence="1">The sequence shown here is derived from an EMBL/GenBank/DDBJ whole genome shotgun (WGS) entry which is preliminary data.</text>
</comment>
<protein>
    <submittedName>
        <fullName evidence="1">Uncharacterized protein</fullName>
    </submittedName>
</protein>
<dbReference type="EMBL" id="JAGPNK010000001">
    <property type="protein sequence ID" value="KAH7329026.1"/>
    <property type="molecule type" value="Genomic_DNA"/>
</dbReference>
<evidence type="ECO:0000313" key="1">
    <source>
        <dbReference type="EMBL" id="KAH7329026.1"/>
    </source>
</evidence>
<evidence type="ECO:0000313" key="2">
    <source>
        <dbReference type="Proteomes" id="UP000813444"/>
    </source>
</evidence>